<dbReference type="RefSeq" id="WP_311819498.1">
    <property type="nucleotide sequence ID" value="NZ_JARQBN010000022.1"/>
</dbReference>
<evidence type="ECO:0000313" key="2">
    <source>
        <dbReference type="Proteomes" id="UP001265301"/>
    </source>
</evidence>
<dbReference type="EMBL" id="JARQBN010000022">
    <property type="protein sequence ID" value="MDT2828884.1"/>
    <property type="molecule type" value="Genomic_DNA"/>
</dbReference>
<organism evidence="1 2">
    <name type="scientific">Enterococcus viikkiensis</name>
    <dbReference type="NCBI Taxonomy" id="930854"/>
    <lineage>
        <taxon>Bacteria</taxon>
        <taxon>Bacillati</taxon>
        <taxon>Bacillota</taxon>
        <taxon>Bacilli</taxon>
        <taxon>Lactobacillales</taxon>
        <taxon>Enterococcaceae</taxon>
        <taxon>Enterococcus</taxon>
    </lineage>
</organism>
<evidence type="ECO:0000313" key="1">
    <source>
        <dbReference type="EMBL" id="MDT2828884.1"/>
    </source>
</evidence>
<proteinExistence type="predicted"/>
<protein>
    <submittedName>
        <fullName evidence="1">Uncharacterized protein</fullName>
    </submittedName>
</protein>
<dbReference type="Proteomes" id="UP001265301">
    <property type="component" value="Unassembled WGS sequence"/>
</dbReference>
<gene>
    <name evidence="1" type="ORF">P7H59_10575</name>
</gene>
<name>A0ABU3FSD8_9ENTE</name>
<sequence>MKTHPFTAQQLFRLKPITLERRIQAFYDESGDGTTVIKLVRLLQIRDRIGTEDLGMPCLTLVRTLYIAHPTRTMKRYVYYFQAYFSAEEWAYLVQSFFAELPYFLLFLIVKLS</sequence>
<keyword evidence="2" id="KW-1185">Reference proteome</keyword>
<accession>A0ABU3FSD8</accession>
<comment type="caution">
    <text evidence="1">The sequence shown here is derived from an EMBL/GenBank/DDBJ whole genome shotgun (WGS) entry which is preliminary data.</text>
</comment>
<reference evidence="1 2" key="1">
    <citation type="submission" date="2023-03" db="EMBL/GenBank/DDBJ databases">
        <authorList>
            <person name="Shen W."/>
            <person name="Cai J."/>
        </authorList>
    </citation>
    <scope>NUCLEOTIDE SEQUENCE [LARGE SCALE GENOMIC DNA]</scope>
    <source>
        <strain evidence="1 2">B101</strain>
    </source>
</reference>